<proteinExistence type="predicted"/>
<dbReference type="Gene3D" id="2.60.120.200">
    <property type="match status" value="1"/>
</dbReference>
<dbReference type="InterPro" id="IPR009784">
    <property type="entry name" value="DUF1349"/>
</dbReference>
<dbReference type="EMBL" id="JADGJH010001855">
    <property type="protein sequence ID" value="KAJ3108506.1"/>
    <property type="molecule type" value="Genomic_DNA"/>
</dbReference>
<organism evidence="1 2">
    <name type="scientific">Physocladia obscura</name>
    <dbReference type="NCBI Taxonomy" id="109957"/>
    <lineage>
        <taxon>Eukaryota</taxon>
        <taxon>Fungi</taxon>
        <taxon>Fungi incertae sedis</taxon>
        <taxon>Chytridiomycota</taxon>
        <taxon>Chytridiomycota incertae sedis</taxon>
        <taxon>Chytridiomycetes</taxon>
        <taxon>Chytridiales</taxon>
        <taxon>Chytriomycetaceae</taxon>
        <taxon>Physocladia</taxon>
    </lineage>
</organism>
<dbReference type="Pfam" id="PF07081">
    <property type="entry name" value="DUF1349"/>
    <property type="match status" value="1"/>
</dbReference>
<name>A0AAD5SW65_9FUNG</name>
<keyword evidence="2" id="KW-1185">Reference proteome</keyword>
<dbReference type="AlphaFoldDB" id="A0AAD5SW65"/>
<dbReference type="PANTHER" id="PTHR35332:SF2">
    <property type="entry name" value="REGULATION OF ENOLASE PROTEIN 1"/>
    <property type="match status" value="1"/>
</dbReference>
<accession>A0AAD5SW65</accession>
<protein>
    <submittedName>
        <fullName evidence="1">Uncharacterized protein</fullName>
    </submittedName>
</protein>
<reference evidence="1" key="1">
    <citation type="submission" date="2020-05" db="EMBL/GenBank/DDBJ databases">
        <title>Phylogenomic resolution of chytrid fungi.</title>
        <authorList>
            <person name="Stajich J.E."/>
            <person name="Amses K."/>
            <person name="Simmons R."/>
            <person name="Seto K."/>
            <person name="Myers J."/>
            <person name="Bonds A."/>
            <person name="Quandt C.A."/>
            <person name="Barry K."/>
            <person name="Liu P."/>
            <person name="Grigoriev I."/>
            <person name="Longcore J.E."/>
            <person name="James T.Y."/>
        </authorList>
    </citation>
    <scope>NUCLEOTIDE SEQUENCE</scope>
    <source>
        <strain evidence="1">JEL0513</strain>
    </source>
</reference>
<evidence type="ECO:0000313" key="1">
    <source>
        <dbReference type="EMBL" id="KAJ3108506.1"/>
    </source>
</evidence>
<evidence type="ECO:0000313" key="2">
    <source>
        <dbReference type="Proteomes" id="UP001211907"/>
    </source>
</evidence>
<comment type="caution">
    <text evidence="1">The sequence shown here is derived from an EMBL/GenBank/DDBJ whole genome shotgun (WGS) entry which is preliminary data.</text>
</comment>
<gene>
    <name evidence="1" type="ORF">HK100_003424</name>
</gene>
<sequence>MDAFFQGHGELTLRCETGTDLYRRPGKSFNNATVRTVPTSSGGFAASVYVTVAQLSGEYQQAGLVFAVDSSALTDGSSENAAWIKAGVERWHGSLRASVVVTRAGVSDWSVADFALFNSDTSRLDSSASVGFTVRIVRAADASIVVEMKDAASDSDSDGWVLLRKTYAWSSAPALVGVMCAAPEQGPAFDAHFSAFKLLQS</sequence>
<dbReference type="Proteomes" id="UP001211907">
    <property type="component" value="Unassembled WGS sequence"/>
</dbReference>
<dbReference type="PANTHER" id="PTHR35332">
    <property type="entry name" value="REGULATION OF ENOLASE PROTEIN 1"/>
    <property type="match status" value="1"/>
</dbReference>